<dbReference type="Pfam" id="PF03065">
    <property type="entry name" value="Glyco_hydro_57"/>
    <property type="match status" value="1"/>
</dbReference>
<organism evidence="4 5">
    <name type="scientific">Leptolinea tardivitalis</name>
    <dbReference type="NCBI Taxonomy" id="229920"/>
    <lineage>
        <taxon>Bacteria</taxon>
        <taxon>Bacillati</taxon>
        <taxon>Chloroflexota</taxon>
        <taxon>Anaerolineae</taxon>
        <taxon>Anaerolineales</taxon>
        <taxon>Anaerolineaceae</taxon>
        <taxon>Leptolinea</taxon>
    </lineage>
</organism>
<comment type="similarity">
    <text evidence="1">Belongs to the glycosyl hydrolase 57 family.</text>
</comment>
<dbReference type="EMBL" id="LGCK01000011">
    <property type="protein sequence ID" value="KPL71318.1"/>
    <property type="molecule type" value="Genomic_DNA"/>
</dbReference>
<dbReference type="AlphaFoldDB" id="A0A0P6WY33"/>
<dbReference type="PANTHER" id="PTHR36306">
    <property type="entry name" value="ALPHA-AMYLASE-RELATED-RELATED"/>
    <property type="match status" value="1"/>
</dbReference>
<dbReference type="STRING" id="229920.ADM99_11510"/>
<evidence type="ECO:0000313" key="5">
    <source>
        <dbReference type="Proteomes" id="UP000050430"/>
    </source>
</evidence>
<dbReference type="GO" id="GO:0005975">
    <property type="term" value="P:carbohydrate metabolic process"/>
    <property type="evidence" value="ECO:0007669"/>
    <property type="project" value="InterPro"/>
</dbReference>
<dbReference type="Pfam" id="PF12055">
    <property type="entry name" value="DUF3536"/>
    <property type="match status" value="1"/>
</dbReference>
<evidence type="ECO:0000313" key="4">
    <source>
        <dbReference type="EMBL" id="KPL71318.1"/>
    </source>
</evidence>
<evidence type="ECO:0000256" key="2">
    <source>
        <dbReference type="ARBA" id="ARBA00023277"/>
    </source>
</evidence>
<feature type="domain" description="Glycoside hydrolase family 57 N-terminal" evidence="3">
    <location>
        <begin position="59"/>
        <end position="260"/>
    </location>
</feature>
<comment type="caution">
    <text evidence="4">The sequence shown here is derived from an EMBL/GenBank/DDBJ whole genome shotgun (WGS) entry which is preliminary data.</text>
</comment>
<name>A0A0P6WY33_9CHLR</name>
<keyword evidence="2" id="KW-0119">Carbohydrate metabolism</keyword>
<dbReference type="RefSeq" id="WP_062423443.1">
    <property type="nucleotide sequence ID" value="NZ_BBYA01000015.1"/>
</dbReference>
<protein>
    <recommendedName>
        <fullName evidence="3">Glycoside hydrolase family 57 N-terminal domain-containing protein</fullName>
    </recommendedName>
</protein>
<accession>A0A0P6WY33</accession>
<dbReference type="GO" id="GO:0003824">
    <property type="term" value="F:catalytic activity"/>
    <property type="evidence" value="ECO:0007669"/>
    <property type="project" value="InterPro"/>
</dbReference>
<dbReference type="Gene3D" id="3.20.110.20">
    <property type="match status" value="1"/>
</dbReference>
<dbReference type="PATRIC" id="fig|229920.5.peg.3508"/>
<proteinExistence type="inferred from homology"/>
<keyword evidence="5" id="KW-1185">Reference proteome</keyword>
<dbReference type="InterPro" id="IPR052046">
    <property type="entry name" value="GH57_Enzymes"/>
</dbReference>
<dbReference type="InterPro" id="IPR011330">
    <property type="entry name" value="Glyco_hydro/deAcase_b/a-brl"/>
</dbReference>
<gene>
    <name evidence="4" type="ORF">ADM99_11510</name>
</gene>
<evidence type="ECO:0000256" key="1">
    <source>
        <dbReference type="ARBA" id="ARBA00006821"/>
    </source>
</evidence>
<evidence type="ECO:0000259" key="3">
    <source>
        <dbReference type="Pfam" id="PF03065"/>
    </source>
</evidence>
<dbReference type="InterPro" id="IPR021923">
    <property type="entry name" value="DUF3536"/>
</dbReference>
<dbReference type="PANTHER" id="PTHR36306:SF3">
    <property type="entry name" value="GLYCOSIDE HYDROLASE FAMILY 57"/>
    <property type="match status" value="1"/>
</dbReference>
<dbReference type="OrthoDB" id="9757977at2"/>
<sequence length="475" mass="54176">MSLSAFCVHGHFYQPPREDPLTGIIPKEEGAYPYDNWNARIHDQCYKPNADLGNFSRISFNLGPTVLEWMQTADPETLARIIQQERDMYDATGIPNGMAQAYNHTILPLATKRDKRTQIHWGMYEFQARFGHPAEGLWLPEAAVDTETLRVACSCGVKYVILAPWQCADHGKDLNQPGWVELGQGKRMVVFFYNQVLSTRVSFDPGATRNADEFMVNAILPEFQNGLGVPRDKFLIIASDGELYGHHQRFRDQFLARLTTASYIGKPVRQMLPAEWLQENLPTQDMTIVENSSWSCHHGVIRWSDDCGCTPGSHWKAPLRVALNRVAQEVDLVFERTLDGYGLDPYALRDNYIEVLLGQIPLDEFIRSHAKSSCSKEMLRNIAFLLKAQYERQRMFTSCGWFFDDFDRIEPRNNVKYAAQAVWLTRQVKPDLDLDGILSDLKKVVSTRSNLRADQVFKKHIQSAQAAWAGVPSKD</sequence>
<reference evidence="4 5" key="1">
    <citation type="submission" date="2015-07" db="EMBL/GenBank/DDBJ databases">
        <title>Genome sequence of Leptolinea tardivitalis DSM 16556.</title>
        <authorList>
            <person name="Hemp J."/>
            <person name="Ward L.M."/>
            <person name="Pace L.A."/>
            <person name="Fischer W.W."/>
        </authorList>
    </citation>
    <scope>NUCLEOTIDE SEQUENCE [LARGE SCALE GENOMIC DNA]</scope>
    <source>
        <strain evidence="4 5">YMTK-2</strain>
    </source>
</reference>
<dbReference type="SUPFAM" id="SSF88713">
    <property type="entry name" value="Glycoside hydrolase/deacetylase"/>
    <property type="match status" value="1"/>
</dbReference>
<dbReference type="InterPro" id="IPR004300">
    <property type="entry name" value="Glyco_hydro_57_N"/>
</dbReference>
<dbReference type="Proteomes" id="UP000050430">
    <property type="component" value="Unassembled WGS sequence"/>
</dbReference>